<protein>
    <submittedName>
        <fullName evidence="4">UDP-glycosyltransferase 13-like</fullName>
    </submittedName>
</protein>
<dbReference type="GO" id="GO:0035251">
    <property type="term" value="F:UDP-glucosyltransferase activity"/>
    <property type="evidence" value="ECO:0007669"/>
    <property type="project" value="InterPro"/>
</dbReference>
<comment type="similarity">
    <text evidence="1">Belongs to the UDP-glycosyltransferase family.</text>
</comment>
<dbReference type="EMBL" id="JAAIUW010000010">
    <property type="protein sequence ID" value="KAF7813417.1"/>
    <property type="molecule type" value="Genomic_DNA"/>
</dbReference>
<dbReference type="Proteomes" id="UP000634136">
    <property type="component" value="Unassembled WGS sequence"/>
</dbReference>
<proteinExistence type="inferred from homology"/>
<keyword evidence="5" id="KW-1185">Reference proteome</keyword>
<sequence length="387" mass="42754">MSEPVAHVALFPSSGMGHLTPFLRLASLLLHHNVRVTLITTRPTVSLAESHLLSRFRSFFPQISFLDFHLLPLDPSTANSTDPFWLRFEATRRSSHLLSPLLLPLRPHLSALVLDMSLTSPVIPITRSLSLPTFIFFTSSLRMLSFFSILPSADLGGGGDVVEIPGISPFPKSSIPPLLLVRDSLFAKLFFEDSSNLTKLDGVLVNSFENLESDSLQAINGGKLKLPPVFAIGPFTPCEFEKLDSGDSSSPLKWLDNQPEGSVVYVCFGSKTAMERDRVREIGEGLLKSKCRFLWVLKDKIVDREETEETEEVVGFELMEELKKRGMVVKTWVDQREILGHNSKSAGEIRDAARKAAGDGGGSDGAVQRLIGEWKKVKIMQNVPATV</sequence>
<evidence type="ECO:0000313" key="4">
    <source>
        <dbReference type="EMBL" id="KAF7813417.1"/>
    </source>
</evidence>
<dbReference type="InterPro" id="IPR050481">
    <property type="entry name" value="UDP-glycosyltransf_plant"/>
</dbReference>
<dbReference type="PANTHER" id="PTHR48048">
    <property type="entry name" value="GLYCOSYLTRANSFERASE"/>
    <property type="match status" value="1"/>
</dbReference>
<organism evidence="4 5">
    <name type="scientific">Senna tora</name>
    <dbReference type="NCBI Taxonomy" id="362788"/>
    <lineage>
        <taxon>Eukaryota</taxon>
        <taxon>Viridiplantae</taxon>
        <taxon>Streptophyta</taxon>
        <taxon>Embryophyta</taxon>
        <taxon>Tracheophyta</taxon>
        <taxon>Spermatophyta</taxon>
        <taxon>Magnoliopsida</taxon>
        <taxon>eudicotyledons</taxon>
        <taxon>Gunneridae</taxon>
        <taxon>Pentapetalae</taxon>
        <taxon>rosids</taxon>
        <taxon>fabids</taxon>
        <taxon>Fabales</taxon>
        <taxon>Fabaceae</taxon>
        <taxon>Caesalpinioideae</taxon>
        <taxon>Cassia clade</taxon>
        <taxon>Senna</taxon>
    </lineage>
</organism>
<keyword evidence="3 4" id="KW-0808">Transferase</keyword>
<evidence type="ECO:0000256" key="1">
    <source>
        <dbReference type="ARBA" id="ARBA00009995"/>
    </source>
</evidence>
<dbReference type="SUPFAM" id="SSF53756">
    <property type="entry name" value="UDP-Glycosyltransferase/glycogen phosphorylase"/>
    <property type="match status" value="1"/>
</dbReference>
<dbReference type="PANTHER" id="PTHR48048:SF76">
    <property type="entry name" value="UDP-GLYCOSYLTRANSFERASE 708D1-LIKE"/>
    <property type="match status" value="1"/>
</dbReference>
<reference evidence="4" key="1">
    <citation type="submission" date="2020-09" db="EMBL/GenBank/DDBJ databases">
        <title>Genome-Enabled Discovery of Anthraquinone Biosynthesis in Senna tora.</title>
        <authorList>
            <person name="Kang S.-H."/>
            <person name="Pandey R.P."/>
            <person name="Lee C.-M."/>
            <person name="Sim J.-S."/>
            <person name="Jeong J.-T."/>
            <person name="Choi B.-S."/>
            <person name="Jung M."/>
            <person name="Ginzburg D."/>
            <person name="Zhao K."/>
            <person name="Won S.Y."/>
            <person name="Oh T.-J."/>
            <person name="Yu Y."/>
            <person name="Kim N.-H."/>
            <person name="Lee O.R."/>
            <person name="Lee T.-H."/>
            <person name="Bashyal P."/>
            <person name="Kim T.-S."/>
            <person name="Lee W.-H."/>
            <person name="Kawkins C."/>
            <person name="Kim C.-K."/>
            <person name="Kim J.S."/>
            <person name="Ahn B.O."/>
            <person name="Rhee S.Y."/>
            <person name="Sohng J.K."/>
        </authorList>
    </citation>
    <scope>NUCLEOTIDE SEQUENCE</scope>
    <source>
        <tissue evidence="4">Leaf</tissue>
    </source>
</reference>
<keyword evidence="2" id="KW-0328">Glycosyltransferase</keyword>
<comment type="caution">
    <text evidence="4">The sequence shown here is derived from an EMBL/GenBank/DDBJ whole genome shotgun (WGS) entry which is preliminary data.</text>
</comment>
<name>A0A834T1S5_9FABA</name>
<dbReference type="CDD" id="cd03784">
    <property type="entry name" value="GT1_Gtf-like"/>
    <property type="match status" value="1"/>
</dbReference>
<dbReference type="AlphaFoldDB" id="A0A834T1S5"/>
<dbReference type="Gene3D" id="3.40.50.2000">
    <property type="entry name" value="Glycogen Phosphorylase B"/>
    <property type="match status" value="2"/>
</dbReference>
<gene>
    <name evidence="4" type="ORF">G2W53_034393</name>
</gene>
<accession>A0A834T1S5</accession>
<dbReference type="InterPro" id="IPR002213">
    <property type="entry name" value="UDP_glucos_trans"/>
</dbReference>
<dbReference type="OrthoDB" id="5835829at2759"/>
<evidence type="ECO:0000256" key="3">
    <source>
        <dbReference type="ARBA" id="ARBA00022679"/>
    </source>
</evidence>
<evidence type="ECO:0000256" key="2">
    <source>
        <dbReference type="ARBA" id="ARBA00022676"/>
    </source>
</evidence>
<evidence type="ECO:0000313" key="5">
    <source>
        <dbReference type="Proteomes" id="UP000634136"/>
    </source>
</evidence>